<feature type="transmembrane region" description="Helical" evidence="2">
    <location>
        <begin position="82"/>
        <end position="104"/>
    </location>
</feature>
<evidence type="ECO:0000256" key="2">
    <source>
        <dbReference type="SAM" id="Phobius"/>
    </source>
</evidence>
<dbReference type="InterPro" id="IPR010406">
    <property type="entry name" value="DUF1003"/>
</dbReference>
<gene>
    <name evidence="3" type="ORF">AB0756_01905</name>
</gene>
<keyword evidence="2" id="KW-1133">Transmembrane helix</keyword>
<keyword evidence="1" id="KW-0175">Coiled coil</keyword>
<evidence type="ECO:0000313" key="3">
    <source>
        <dbReference type="EMBL" id="MFL9815856.1"/>
    </source>
</evidence>
<feature type="transmembrane region" description="Helical" evidence="2">
    <location>
        <begin position="116"/>
        <end position="136"/>
    </location>
</feature>
<name>A0ABW8X2A5_9CYAN</name>
<dbReference type="Pfam" id="PF06210">
    <property type="entry name" value="DUF1003"/>
    <property type="match status" value="1"/>
</dbReference>
<keyword evidence="4" id="KW-1185">Reference proteome</keyword>
<comment type="caution">
    <text evidence="3">The sequence shown here is derived from an EMBL/GenBank/DDBJ whole genome shotgun (WGS) entry which is preliminary data.</text>
</comment>
<organism evidence="3 4">
    <name type="scientific">Tolypothrix campylonemoides VB511288_2</name>
    <dbReference type="NCBI Taxonomy" id="3232311"/>
    <lineage>
        <taxon>Bacteria</taxon>
        <taxon>Bacillati</taxon>
        <taxon>Cyanobacteriota</taxon>
        <taxon>Cyanophyceae</taxon>
        <taxon>Nostocales</taxon>
        <taxon>Tolypothrichaceae</taxon>
        <taxon>Tolypothrix</taxon>
    </lineage>
</organism>
<reference evidence="3 4" key="1">
    <citation type="submission" date="2024-07" db="EMBL/GenBank/DDBJ databases">
        <authorList>
            <person name="Tripathy S."/>
        </authorList>
    </citation>
    <scope>NUCLEOTIDE SEQUENCE [LARGE SCALE GENOMIC DNA]</scope>
    <source>
        <strain evidence="3 4">VB511288_2</strain>
    </source>
</reference>
<keyword evidence="2" id="KW-0812">Transmembrane</keyword>
<evidence type="ECO:0000256" key="1">
    <source>
        <dbReference type="SAM" id="Coils"/>
    </source>
</evidence>
<keyword evidence="2" id="KW-0472">Membrane</keyword>
<proteinExistence type="predicted"/>
<protein>
    <submittedName>
        <fullName evidence="3">DUF1003 domain-containing protein</fullName>
    </submittedName>
</protein>
<accession>A0ABW8X2A5</accession>
<dbReference type="Proteomes" id="UP001629223">
    <property type="component" value="Unassembled WGS sequence"/>
</dbReference>
<dbReference type="PANTHER" id="PTHR41386">
    <property type="entry name" value="INTEGRAL MEMBRANE PROTEIN-RELATED"/>
    <property type="match status" value="1"/>
</dbReference>
<evidence type="ECO:0000313" key="4">
    <source>
        <dbReference type="Proteomes" id="UP001629223"/>
    </source>
</evidence>
<feature type="coiled-coil region" evidence="1">
    <location>
        <begin position="155"/>
        <end position="203"/>
    </location>
</feature>
<dbReference type="PANTHER" id="PTHR41386:SF1">
    <property type="entry name" value="MEMBRANE PROTEIN"/>
    <property type="match status" value="1"/>
</dbReference>
<sequence length="240" mass="27164">MTVHTTRQQINGSKTSIYKVTSQGHTQAGEIKMKPQTNKTVKSVVELPQSQQDTSTQLQKLQQTNSDFTLGQRLADAMAAKVGSWTFLSAQTAILTAWVTFNSIPGLPHWDQQPFILLNLVFSFASAYTAPIVLMSQNRQSEEDRRNAQMDHEVNRSASQNIELLHQKLDAHEQQRLELMQLLKEQQQHLSELRAKVVFAQQEQTESQVSAEVLKNENNLVYLQPVVERDSVAVKVVRKA</sequence>
<dbReference type="EMBL" id="JBFPMW010000001">
    <property type="protein sequence ID" value="MFL9815856.1"/>
    <property type="molecule type" value="Genomic_DNA"/>
</dbReference>